<feature type="region of interest" description="Disordered" evidence="7">
    <location>
        <begin position="1"/>
        <end position="28"/>
    </location>
</feature>
<feature type="transmembrane region" description="Helical" evidence="6">
    <location>
        <begin position="215"/>
        <end position="239"/>
    </location>
</feature>
<dbReference type="InterPro" id="IPR007632">
    <property type="entry name" value="Anoctamin"/>
</dbReference>
<evidence type="ECO:0000256" key="1">
    <source>
        <dbReference type="ARBA" id="ARBA00004141"/>
    </source>
</evidence>
<feature type="transmembrane region" description="Helical" evidence="6">
    <location>
        <begin position="173"/>
        <end position="195"/>
    </location>
</feature>
<name>A0A6I9MX46_9TELE</name>
<dbReference type="InterPro" id="IPR049452">
    <property type="entry name" value="Anoctamin_TM"/>
</dbReference>
<evidence type="ECO:0000256" key="7">
    <source>
        <dbReference type="SAM" id="MobiDB-lite"/>
    </source>
</evidence>
<evidence type="ECO:0000313" key="9">
    <source>
        <dbReference type="Proteomes" id="UP000504611"/>
    </source>
</evidence>
<evidence type="ECO:0000313" key="10">
    <source>
        <dbReference type="RefSeq" id="XP_010766486.1"/>
    </source>
</evidence>
<gene>
    <name evidence="10" type="primary">LOC104942877</name>
</gene>
<dbReference type="Proteomes" id="UP000504611">
    <property type="component" value="Unplaced"/>
</dbReference>
<keyword evidence="9" id="KW-1185">Reference proteome</keyword>
<sequence>MDLRKTQMSRKQRGGEERGGEMQERGREQGRKYFGEKIGLYFAWLGLYTQMLIPASLVGVIVFLYGCATVDDNLPSMEICHPKNNITMCPLCDKVCSYWKLSTACGTARASHLFDNPATVFFSIFMALWEKDHPRAEYELRVMQKTLSKDQKSHHKTEKLTCQDRLPAYMTNIVMMLLMIGVTFAIVFGVILYRISTKAALYMSSNPVTRSHAQLTVKTTAAIINLVVILILDEVYGAVARWLTVLEVPKTDKSFEERLIFKTFILKFVNAFSPIIYIAFFRGRLVGRPGSYLYVFESYRMEE</sequence>
<dbReference type="PANTHER" id="PTHR12308:SF13">
    <property type="entry name" value="ANOCTAMIN-1"/>
    <property type="match status" value="1"/>
</dbReference>
<evidence type="ECO:0000259" key="8">
    <source>
        <dbReference type="Pfam" id="PF04547"/>
    </source>
</evidence>
<protein>
    <recommendedName>
        <fullName evidence="6">Anoctamin</fullName>
    </recommendedName>
</protein>
<evidence type="ECO:0000256" key="4">
    <source>
        <dbReference type="ARBA" id="ARBA00022989"/>
    </source>
</evidence>
<organism evidence="9 10">
    <name type="scientific">Notothenia coriiceps</name>
    <name type="common">black rockcod</name>
    <dbReference type="NCBI Taxonomy" id="8208"/>
    <lineage>
        <taxon>Eukaryota</taxon>
        <taxon>Metazoa</taxon>
        <taxon>Chordata</taxon>
        <taxon>Craniata</taxon>
        <taxon>Vertebrata</taxon>
        <taxon>Euteleostomi</taxon>
        <taxon>Actinopterygii</taxon>
        <taxon>Neopterygii</taxon>
        <taxon>Teleostei</taxon>
        <taxon>Neoteleostei</taxon>
        <taxon>Acanthomorphata</taxon>
        <taxon>Eupercaria</taxon>
        <taxon>Perciformes</taxon>
        <taxon>Notothenioidei</taxon>
        <taxon>Nototheniidae</taxon>
        <taxon>Notothenia</taxon>
    </lineage>
</organism>
<feature type="domain" description="Anoctamin transmembrane" evidence="8">
    <location>
        <begin position="131"/>
        <end position="303"/>
    </location>
</feature>
<evidence type="ECO:0000256" key="2">
    <source>
        <dbReference type="ARBA" id="ARBA00009671"/>
    </source>
</evidence>
<feature type="transmembrane region" description="Helical" evidence="6">
    <location>
        <begin position="259"/>
        <end position="280"/>
    </location>
</feature>
<keyword evidence="5 6" id="KW-0472">Membrane</keyword>
<feature type="non-terminal residue" evidence="10">
    <location>
        <position position="303"/>
    </location>
</feature>
<feature type="domain" description="Anoctamin transmembrane" evidence="8">
    <location>
        <begin position="31"/>
        <end position="129"/>
    </location>
</feature>
<evidence type="ECO:0000256" key="3">
    <source>
        <dbReference type="ARBA" id="ARBA00022692"/>
    </source>
</evidence>
<evidence type="ECO:0000256" key="6">
    <source>
        <dbReference type="RuleBase" id="RU280814"/>
    </source>
</evidence>
<dbReference type="PANTHER" id="PTHR12308">
    <property type="entry name" value="ANOCTAMIN"/>
    <property type="match status" value="1"/>
</dbReference>
<accession>A0A6I9MX46</accession>
<reference evidence="10" key="1">
    <citation type="submission" date="2025-08" db="UniProtKB">
        <authorList>
            <consortium name="RefSeq"/>
        </authorList>
    </citation>
    <scope>IDENTIFICATION</scope>
    <source>
        <tissue evidence="10">Muscle</tissue>
    </source>
</reference>
<dbReference type="KEGG" id="ncc:104942877"/>
<dbReference type="Pfam" id="PF04547">
    <property type="entry name" value="Anoctamin"/>
    <property type="match status" value="2"/>
</dbReference>
<comment type="subcellular location">
    <subcellularLocation>
        <location evidence="1 6">Membrane</location>
        <topology evidence="1 6">Multi-pass membrane protein</topology>
    </subcellularLocation>
</comment>
<feature type="compositionally biased region" description="Basic and acidic residues" evidence="7">
    <location>
        <begin position="13"/>
        <end position="28"/>
    </location>
</feature>
<dbReference type="AlphaFoldDB" id="A0A6I9MX46"/>
<dbReference type="GO" id="GO:0005886">
    <property type="term" value="C:plasma membrane"/>
    <property type="evidence" value="ECO:0007669"/>
    <property type="project" value="TreeGrafter"/>
</dbReference>
<keyword evidence="4 6" id="KW-1133">Transmembrane helix</keyword>
<evidence type="ECO:0000256" key="5">
    <source>
        <dbReference type="ARBA" id="ARBA00023136"/>
    </source>
</evidence>
<feature type="transmembrane region" description="Helical" evidence="6">
    <location>
        <begin position="41"/>
        <end position="65"/>
    </location>
</feature>
<proteinExistence type="inferred from homology"/>
<keyword evidence="3 6" id="KW-0812">Transmembrane</keyword>
<comment type="similarity">
    <text evidence="2 6">Belongs to the anoctamin family.</text>
</comment>
<comment type="caution">
    <text evidence="6">Lacks conserved residue(s) required for the propagation of feature annotation.</text>
</comment>
<dbReference type="RefSeq" id="XP_010766486.1">
    <property type="nucleotide sequence ID" value="XM_010768184.1"/>
</dbReference>
<dbReference type="GeneID" id="104942877"/>
<dbReference type="GO" id="GO:0005229">
    <property type="term" value="F:intracellularly calcium-gated chloride channel activity"/>
    <property type="evidence" value="ECO:0007669"/>
    <property type="project" value="TreeGrafter"/>
</dbReference>
<dbReference type="OrthoDB" id="296386at2759"/>